<evidence type="ECO:0000259" key="1">
    <source>
        <dbReference type="Pfam" id="PF00144"/>
    </source>
</evidence>
<dbReference type="AlphaFoldDB" id="A0A7T6XVL2"/>
<dbReference type="Proteomes" id="UP000595662">
    <property type="component" value="Chromosome 6"/>
</dbReference>
<protein>
    <submittedName>
        <fullName evidence="2">Peptidase S12, Pab87-related, C-terminal</fullName>
    </submittedName>
</protein>
<dbReference type="EMBL" id="CP060779">
    <property type="protein sequence ID" value="QQK48102.1"/>
    <property type="molecule type" value="Genomic_DNA"/>
</dbReference>
<dbReference type="Gene3D" id="3.40.710.10">
    <property type="entry name" value="DD-peptidase/beta-lactamase superfamily"/>
    <property type="match status" value="1"/>
</dbReference>
<dbReference type="InterPro" id="IPR001466">
    <property type="entry name" value="Beta-lactam-related"/>
</dbReference>
<reference evidence="2 3" key="1">
    <citation type="submission" date="2020-08" db="EMBL/GenBank/DDBJ databases">
        <title>The completed genome sequence of the pathogenic ascomycete fungus Penicillium digitatum.</title>
        <authorList>
            <person name="Wang M."/>
        </authorList>
    </citation>
    <scope>NUCLEOTIDE SEQUENCE [LARGE SCALE GENOMIC DNA]</scope>
    <source>
        <strain evidence="2 3">PdW03</strain>
    </source>
</reference>
<proteinExistence type="predicted"/>
<evidence type="ECO:0000313" key="3">
    <source>
        <dbReference type="Proteomes" id="UP000595662"/>
    </source>
</evidence>
<dbReference type="SUPFAM" id="SSF56601">
    <property type="entry name" value="beta-lactamase/transpeptidase-like"/>
    <property type="match status" value="1"/>
</dbReference>
<sequence length="157" mass="18008">MKDPIHQKRSYWRRYTKAYGKAEVLNNPTDRPPREMTNDELFAPFNTTKAFTSAVTFMASQEGKAIKSPIDWNTAVASLILEDLILEKDDATKNCTPEDVLSHRLGMPEHTWSLVKQDATPVVRTMQYMPSRHRHAPNPLQPLYVRSCISSTVVTYR</sequence>
<dbReference type="RefSeq" id="XP_065958094.1">
    <property type="nucleotide sequence ID" value="XM_066101154.1"/>
</dbReference>
<evidence type="ECO:0000313" key="2">
    <source>
        <dbReference type="EMBL" id="QQK48102.1"/>
    </source>
</evidence>
<dbReference type="InterPro" id="IPR012338">
    <property type="entry name" value="Beta-lactam/transpept-like"/>
</dbReference>
<dbReference type="GeneID" id="90952774"/>
<gene>
    <name evidence="2" type="ORF">Pdw03_5737</name>
</gene>
<accession>A0A7T6XVL2</accession>
<name>A0A7T6XVL2_PENDI</name>
<organism evidence="2 3">
    <name type="scientific">Penicillium digitatum</name>
    <name type="common">Green mold</name>
    <dbReference type="NCBI Taxonomy" id="36651"/>
    <lineage>
        <taxon>Eukaryota</taxon>
        <taxon>Fungi</taxon>
        <taxon>Dikarya</taxon>
        <taxon>Ascomycota</taxon>
        <taxon>Pezizomycotina</taxon>
        <taxon>Eurotiomycetes</taxon>
        <taxon>Eurotiomycetidae</taxon>
        <taxon>Eurotiales</taxon>
        <taxon>Aspergillaceae</taxon>
        <taxon>Penicillium</taxon>
    </lineage>
</organism>
<dbReference type="Pfam" id="PF00144">
    <property type="entry name" value="Beta-lactamase"/>
    <property type="match status" value="1"/>
</dbReference>
<feature type="domain" description="Beta-lactamase-related" evidence="1">
    <location>
        <begin position="31"/>
        <end position="128"/>
    </location>
</feature>